<gene>
    <name evidence="8" type="ORF">BWZ43_08305</name>
</gene>
<name>A0A8E2I9L2_9BACI</name>
<sequence length="68" mass="8027">MYEVLKEINWGLIAPIIIIQFLLVIIAVIDLIRNKQTNGPKWMWVLIILFINIVGPIIYFIVGRRHNR</sequence>
<keyword evidence="5 6" id="KW-0472">Membrane</keyword>
<evidence type="ECO:0000256" key="3">
    <source>
        <dbReference type="ARBA" id="ARBA00022692"/>
    </source>
</evidence>
<evidence type="ECO:0000256" key="2">
    <source>
        <dbReference type="ARBA" id="ARBA00022475"/>
    </source>
</evidence>
<accession>A0A8E2I9L2</accession>
<evidence type="ECO:0000256" key="1">
    <source>
        <dbReference type="ARBA" id="ARBA00004651"/>
    </source>
</evidence>
<feature type="transmembrane region" description="Helical" evidence="6">
    <location>
        <begin position="12"/>
        <end position="32"/>
    </location>
</feature>
<feature type="domain" description="Cardiolipin synthase N-terminal" evidence="7">
    <location>
        <begin position="23"/>
        <end position="64"/>
    </location>
</feature>
<dbReference type="GO" id="GO:0005886">
    <property type="term" value="C:plasma membrane"/>
    <property type="evidence" value="ECO:0007669"/>
    <property type="project" value="UniProtKB-SubCell"/>
</dbReference>
<dbReference type="Pfam" id="PF13396">
    <property type="entry name" value="PLDc_N"/>
    <property type="match status" value="1"/>
</dbReference>
<evidence type="ECO:0000256" key="6">
    <source>
        <dbReference type="SAM" id="Phobius"/>
    </source>
</evidence>
<comment type="subcellular location">
    <subcellularLocation>
        <location evidence="1">Cell membrane</location>
        <topology evidence="1">Multi-pass membrane protein</topology>
    </subcellularLocation>
</comment>
<dbReference type="EMBL" id="MTLA01000078">
    <property type="protein sequence ID" value="OOP68847.1"/>
    <property type="molecule type" value="Genomic_DNA"/>
</dbReference>
<dbReference type="AlphaFoldDB" id="A0A8E2I9L2"/>
<keyword evidence="9" id="KW-1185">Reference proteome</keyword>
<keyword evidence="3 6" id="KW-0812">Transmembrane</keyword>
<protein>
    <submittedName>
        <fullName evidence="8">Transcriptional regulator</fullName>
    </submittedName>
</protein>
<evidence type="ECO:0000259" key="7">
    <source>
        <dbReference type="Pfam" id="PF13396"/>
    </source>
</evidence>
<dbReference type="Proteomes" id="UP000189761">
    <property type="component" value="Unassembled WGS sequence"/>
</dbReference>
<reference evidence="8 9" key="1">
    <citation type="submission" date="2017-01" db="EMBL/GenBank/DDBJ databases">
        <title>Draft genome sequence of Bacillus oleronius.</title>
        <authorList>
            <person name="Allam M."/>
        </authorList>
    </citation>
    <scope>NUCLEOTIDE SEQUENCE [LARGE SCALE GENOMIC DNA]</scope>
    <source>
        <strain evidence="8 9">DSM 9356</strain>
    </source>
</reference>
<dbReference type="InterPro" id="IPR027379">
    <property type="entry name" value="CLS_N"/>
</dbReference>
<evidence type="ECO:0000313" key="9">
    <source>
        <dbReference type="Proteomes" id="UP000189761"/>
    </source>
</evidence>
<evidence type="ECO:0000313" key="8">
    <source>
        <dbReference type="EMBL" id="OOP68847.1"/>
    </source>
</evidence>
<proteinExistence type="predicted"/>
<organism evidence="8 9">
    <name type="scientific">Heyndrickxia oleronia</name>
    <dbReference type="NCBI Taxonomy" id="38875"/>
    <lineage>
        <taxon>Bacteria</taxon>
        <taxon>Bacillati</taxon>
        <taxon>Bacillota</taxon>
        <taxon>Bacilli</taxon>
        <taxon>Bacillales</taxon>
        <taxon>Bacillaceae</taxon>
        <taxon>Heyndrickxia</taxon>
    </lineage>
</organism>
<keyword evidence="2" id="KW-1003">Cell membrane</keyword>
<feature type="transmembrane region" description="Helical" evidence="6">
    <location>
        <begin position="44"/>
        <end position="62"/>
    </location>
</feature>
<keyword evidence="4 6" id="KW-1133">Transmembrane helix</keyword>
<evidence type="ECO:0000256" key="4">
    <source>
        <dbReference type="ARBA" id="ARBA00022989"/>
    </source>
</evidence>
<comment type="caution">
    <text evidence="8">The sequence shown here is derived from an EMBL/GenBank/DDBJ whole genome shotgun (WGS) entry which is preliminary data.</text>
</comment>
<evidence type="ECO:0000256" key="5">
    <source>
        <dbReference type="ARBA" id="ARBA00023136"/>
    </source>
</evidence>